<evidence type="ECO:0000313" key="1">
    <source>
        <dbReference type="EMBL" id="AAS42326.1"/>
    </source>
</evidence>
<reference evidence="1 2" key="1">
    <citation type="journal article" date="2004" name="Nucleic Acids Res.">
        <title>The genome sequence of Bacillus cereus ATCC 10987 reveals metabolic adaptations and a large plasmid related to Bacillus anthracis pXO1.</title>
        <authorList>
            <person name="Rasko D.A."/>
            <person name="Ravel J."/>
            <person name="Okstad O.A."/>
            <person name="Helgason E."/>
            <person name="Cer R.Z."/>
            <person name="Jiang L."/>
            <person name="Shores K.A."/>
            <person name="Fouts D.E."/>
            <person name="Tourasse N.J."/>
            <person name="Angiuoli S.V."/>
            <person name="Kolonay J."/>
            <person name="Nelson W.C."/>
            <person name="Kolsto A.-B."/>
            <person name="Fraser C.M."/>
            <person name="Read T.D."/>
        </authorList>
    </citation>
    <scope>NUCLEOTIDE SEQUENCE [LARGE SCALE GENOMIC DNA]</scope>
    <source>
        <strain evidence="2">ATCC 10987 / NRS 248</strain>
    </source>
</reference>
<dbReference type="AlphaFoldDB" id="Q734I7"/>
<accession>Q734I7</accession>
<proteinExistence type="predicted"/>
<sequence length="35" mass="4372">MLALTKKFTRTIHSLYKDRSREQYRIDFINTLQHF</sequence>
<name>Q734I7_BACC1</name>
<protein>
    <submittedName>
        <fullName evidence="1">Uncharacterized protein</fullName>
    </submittedName>
</protein>
<dbReference type="EMBL" id="AE017194">
    <property type="protein sequence ID" value="AAS42326.1"/>
    <property type="molecule type" value="Genomic_DNA"/>
</dbReference>
<dbReference type="HOGENOM" id="CLU_3363008_0_0_9"/>
<gene>
    <name evidence="1" type="ordered locus">BCE_3418</name>
</gene>
<dbReference type="Proteomes" id="UP000002527">
    <property type="component" value="Chromosome"/>
</dbReference>
<dbReference type="KEGG" id="bca:BCE_3418"/>
<organism evidence="1 2">
    <name type="scientific">Bacillus cereus (strain ATCC 10987 / NRS 248)</name>
    <dbReference type="NCBI Taxonomy" id="222523"/>
    <lineage>
        <taxon>Bacteria</taxon>
        <taxon>Bacillati</taxon>
        <taxon>Bacillota</taxon>
        <taxon>Bacilli</taxon>
        <taxon>Bacillales</taxon>
        <taxon>Bacillaceae</taxon>
        <taxon>Bacillus</taxon>
        <taxon>Bacillus cereus group</taxon>
    </lineage>
</organism>
<evidence type="ECO:0000313" key="2">
    <source>
        <dbReference type="Proteomes" id="UP000002527"/>
    </source>
</evidence>